<feature type="region of interest" description="Disordered" evidence="7">
    <location>
        <begin position="626"/>
        <end position="672"/>
    </location>
</feature>
<keyword evidence="6" id="KW-0862">Zinc</keyword>
<keyword evidence="2" id="KW-0436">Ligase</keyword>
<dbReference type="KEGG" id="psq:PUNSTDRAFT_92533"/>
<dbReference type="PANTHER" id="PTHR47810:SF1">
    <property type="entry name" value="DNA LIGASE B"/>
    <property type="match status" value="1"/>
</dbReference>
<feature type="region of interest" description="Disordered" evidence="7">
    <location>
        <begin position="458"/>
        <end position="549"/>
    </location>
</feature>
<evidence type="ECO:0000256" key="3">
    <source>
        <dbReference type="ARBA" id="ARBA00022705"/>
    </source>
</evidence>
<reference evidence="11" key="1">
    <citation type="journal article" date="2012" name="Science">
        <title>The Paleozoic origin of enzymatic lignin decomposition reconstructed from 31 fungal genomes.</title>
        <authorList>
            <person name="Floudas D."/>
            <person name="Binder M."/>
            <person name="Riley R."/>
            <person name="Barry K."/>
            <person name="Blanchette R.A."/>
            <person name="Henrissat B."/>
            <person name="Martinez A.T."/>
            <person name="Otillar R."/>
            <person name="Spatafora J.W."/>
            <person name="Yadav J.S."/>
            <person name="Aerts A."/>
            <person name="Benoit I."/>
            <person name="Boyd A."/>
            <person name="Carlson A."/>
            <person name="Copeland A."/>
            <person name="Coutinho P.M."/>
            <person name="de Vries R.P."/>
            <person name="Ferreira P."/>
            <person name="Findley K."/>
            <person name="Foster B."/>
            <person name="Gaskell J."/>
            <person name="Glotzer D."/>
            <person name="Gorecki P."/>
            <person name="Heitman J."/>
            <person name="Hesse C."/>
            <person name="Hori C."/>
            <person name="Igarashi K."/>
            <person name="Jurgens J.A."/>
            <person name="Kallen N."/>
            <person name="Kersten P."/>
            <person name="Kohler A."/>
            <person name="Kuees U."/>
            <person name="Kumar T.K.A."/>
            <person name="Kuo A."/>
            <person name="LaButti K."/>
            <person name="Larrondo L.F."/>
            <person name="Lindquist E."/>
            <person name="Ling A."/>
            <person name="Lombard V."/>
            <person name="Lucas S."/>
            <person name="Lundell T."/>
            <person name="Martin R."/>
            <person name="McLaughlin D.J."/>
            <person name="Morgenstern I."/>
            <person name="Morin E."/>
            <person name="Murat C."/>
            <person name="Nagy L.G."/>
            <person name="Nolan M."/>
            <person name="Ohm R.A."/>
            <person name="Patyshakuliyeva A."/>
            <person name="Rokas A."/>
            <person name="Ruiz-Duenas F.J."/>
            <person name="Sabat G."/>
            <person name="Salamov A."/>
            <person name="Samejima M."/>
            <person name="Schmutz J."/>
            <person name="Slot J.C."/>
            <person name="St John F."/>
            <person name="Stenlid J."/>
            <person name="Sun H."/>
            <person name="Sun S."/>
            <person name="Syed K."/>
            <person name="Tsang A."/>
            <person name="Wiebenga A."/>
            <person name="Young D."/>
            <person name="Pisabarro A."/>
            <person name="Eastwood D.C."/>
            <person name="Martin F."/>
            <person name="Cullen D."/>
            <person name="Grigoriev I.V."/>
            <person name="Hibbett D.S."/>
        </authorList>
    </citation>
    <scope>NUCLEOTIDE SEQUENCE [LARGE SCALE GENOMIC DNA]</scope>
    <source>
        <strain evidence="11">HHB-11173 SS5</strain>
    </source>
</reference>
<proteinExistence type="predicted"/>
<evidence type="ECO:0000256" key="7">
    <source>
        <dbReference type="SAM" id="MobiDB-lite"/>
    </source>
</evidence>
<evidence type="ECO:0008006" key="12">
    <source>
        <dbReference type="Google" id="ProtNLM"/>
    </source>
</evidence>
<dbReference type="PANTHER" id="PTHR47810">
    <property type="entry name" value="DNA LIGASE"/>
    <property type="match status" value="1"/>
</dbReference>
<evidence type="ECO:0000256" key="6">
    <source>
        <dbReference type="PROSITE-ProRule" id="PRU00325"/>
    </source>
</evidence>
<dbReference type="GO" id="GO:0008270">
    <property type="term" value="F:zinc ion binding"/>
    <property type="evidence" value="ECO:0007669"/>
    <property type="project" value="UniProtKB-KW"/>
</dbReference>
<keyword evidence="5" id="KW-0234">DNA repair</keyword>
<feature type="compositionally biased region" description="Basic and acidic residues" evidence="7">
    <location>
        <begin position="502"/>
        <end position="511"/>
    </location>
</feature>
<dbReference type="SUPFAM" id="SSF56091">
    <property type="entry name" value="DNA ligase/mRNA capping enzyme, catalytic domain"/>
    <property type="match status" value="1"/>
</dbReference>
<feature type="compositionally biased region" description="Acidic residues" evidence="7">
    <location>
        <begin position="655"/>
        <end position="668"/>
    </location>
</feature>
<evidence type="ECO:0000259" key="9">
    <source>
        <dbReference type="PROSITE" id="PS50966"/>
    </source>
</evidence>
<evidence type="ECO:0000256" key="5">
    <source>
        <dbReference type="ARBA" id="ARBA00023204"/>
    </source>
</evidence>
<organism evidence="10 11">
    <name type="scientific">Punctularia strigosozonata (strain HHB-11173)</name>
    <name type="common">White-rot fungus</name>
    <dbReference type="NCBI Taxonomy" id="741275"/>
    <lineage>
        <taxon>Eukaryota</taxon>
        <taxon>Fungi</taxon>
        <taxon>Dikarya</taxon>
        <taxon>Basidiomycota</taxon>
        <taxon>Agaricomycotina</taxon>
        <taxon>Agaricomycetes</taxon>
        <taxon>Corticiales</taxon>
        <taxon>Punctulariaceae</taxon>
        <taxon>Punctularia</taxon>
    </lineage>
</organism>
<feature type="compositionally biased region" description="Acidic residues" evidence="7">
    <location>
        <begin position="335"/>
        <end position="349"/>
    </location>
</feature>
<dbReference type="OMA" id="RTCKHIK"/>
<dbReference type="InterPro" id="IPR007527">
    <property type="entry name" value="Znf_SWIM"/>
</dbReference>
<feature type="compositionally biased region" description="Basic residues" evidence="7">
    <location>
        <begin position="140"/>
        <end position="153"/>
    </location>
</feature>
<feature type="domain" description="ATP-dependent DNA ligase family profile" evidence="8">
    <location>
        <begin position="773"/>
        <end position="858"/>
    </location>
</feature>
<feature type="compositionally biased region" description="Polar residues" evidence="7">
    <location>
        <begin position="491"/>
        <end position="501"/>
    </location>
</feature>
<dbReference type="InterPro" id="IPR016059">
    <property type="entry name" value="DNA_ligase_ATP-dep_CS"/>
</dbReference>
<evidence type="ECO:0000313" key="11">
    <source>
        <dbReference type="Proteomes" id="UP000054196"/>
    </source>
</evidence>
<feature type="region of interest" description="Disordered" evidence="7">
    <location>
        <begin position="279"/>
        <end position="373"/>
    </location>
</feature>
<feature type="compositionally biased region" description="Basic and acidic residues" evidence="7">
    <location>
        <begin position="350"/>
        <end position="367"/>
    </location>
</feature>
<dbReference type="Proteomes" id="UP000054196">
    <property type="component" value="Unassembled WGS sequence"/>
</dbReference>
<keyword evidence="4" id="KW-0227">DNA damage</keyword>
<evidence type="ECO:0000256" key="4">
    <source>
        <dbReference type="ARBA" id="ARBA00022763"/>
    </source>
</evidence>
<dbReference type="InterPro" id="IPR012310">
    <property type="entry name" value="DNA_ligase_ATP-dep_cent"/>
</dbReference>
<feature type="domain" description="SWIM-type" evidence="9">
    <location>
        <begin position="580"/>
        <end position="620"/>
    </location>
</feature>
<dbReference type="GeneID" id="18886516"/>
<feature type="domain" description="SWIM-type" evidence="9">
    <location>
        <begin position="35"/>
        <end position="75"/>
    </location>
</feature>
<dbReference type="InterPro" id="IPR012340">
    <property type="entry name" value="NA-bd_OB-fold"/>
</dbReference>
<dbReference type="GO" id="GO:0006310">
    <property type="term" value="P:DNA recombination"/>
    <property type="evidence" value="ECO:0007669"/>
    <property type="project" value="InterPro"/>
</dbReference>
<dbReference type="Pfam" id="PF01068">
    <property type="entry name" value="DNA_ligase_A_M"/>
    <property type="match status" value="1"/>
</dbReference>
<feature type="compositionally biased region" description="Acidic residues" evidence="7">
    <location>
        <begin position="105"/>
        <end position="116"/>
    </location>
</feature>
<evidence type="ECO:0000256" key="2">
    <source>
        <dbReference type="ARBA" id="ARBA00022598"/>
    </source>
</evidence>
<dbReference type="CDD" id="cd07896">
    <property type="entry name" value="Adenylation_kDNA_ligase_like"/>
    <property type="match status" value="1"/>
</dbReference>
<dbReference type="HOGENOM" id="CLU_308186_0_0_1"/>
<dbReference type="Pfam" id="PF14743">
    <property type="entry name" value="DNA_ligase_OB_2"/>
    <property type="match status" value="1"/>
</dbReference>
<feature type="compositionally biased region" description="Acidic residues" evidence="7">
    <location>
        <begin position="512"/>
        <end position="540"/>
    </location>
</feature>
<dbReference type="GO" id="GO:0005524">
    <property type="term" value="F:ATP binding"/>
    <property type="evidence" value="ECO:0007669"/>
    <property type="project" value="InterPro"/>
</dbReference>
<accession>R7S2Z7</accession>
<dbReference type="GO" id="GO:0003910">
    <property type="term" value="F:DNA ligase (ATP) activity"/>
    <property type="evidence" value="ECO:0007669"/>
    <property type="project" value="InterPro"/>
</dbReference>
<gene>
    <name evidence="10" type="ORF">PUNSTDRAFT_92533</name>
</gene>
<dbReference type="Gene3D" id="3.30.1490.70">
    <property type="match status" value="1"/>
</dbReference>
<feature type="domain" description="SWIM-type" evidence="9">
    <location>
        <begin position="229"/>
        <end position="269"/>
    </location>
</feature>
<dbReference type="CDD" id="cd08041">
    <property type="entry name" value="OBF_kDNA_ligase_like"/>
    <property type="match status" value="1"/>
</dbReference>
<dbReference type="NCBIfam" id="NF006592">
    <property type="entry name" value="PRK09125.1"/>
    <property type="match status" value="1"/>
</dbReference>
<keyword evidence="6" id="KW-0863">Zinc-finger</keyword>
<dbReference type="AlphaFoldDB" id="R7S2Z7"/>
<dbReference type="PROSITE" id="PS50160">
    <property type="entry name" value="DNA_LIGASE_A3"/>
    <property type="match status" value="1"/>
</dbReference>
<dbReference type="Gene3D" id="3.30.470.30">
    <property type="entry name" value="DNA ligase/mRNA capping enzyme"/>
    <property type="match status" value="1"/>
</dbReference>
<feature type="region of interest" description="Disordered" evidence="7">
    <location>
        <begin position="387"/>
        <end position="407"/>
    </location>
</feature>
<keyword evidence="6" id="KW-0479">Metal-binding</keyword>
<protein>
    <recommendedName>
        <fullName evidence="12">DNA ligase/mRNA capping enzyme</fullName>
    </recommendedName>
</protein>
<dbReference type="GO" id="GO:0006260">
    <property type="term" value="P:DNA replication"/>
    <property type="evidence" value="ECO:0007669"/>
    <property type="project" value="UniProtKB-KW"/>
</dbReference>
<dbReference type="InterPro" id="IPR050326">
    <property type="entry name" value="NAD_dep_DNA_ligaseB"/>
</dbReference>
<evidence type="ECO:0000256" key="1">
    <source>
        <dbReference type="ARBA" id="ARBA00001968"/>
    </source>
</evidence>
<dbReference type="SUPFAM" id="SSF50249">
    <property type="entry name" value="Nucleic acid-binding proteins"/>
    <property type="match status" value="1"/>
</dbReference>
<feature type="compositionally biased region" description="Low complexity" evidence="7">
    <location>
        <begin position="85"/>
        <end position="94"/>
    </location>
</feature>
<keyword evidence="3" id="KW-0235">DNA replication</keyword>
<evidence type="ECO:0000259" key="8">
    <source>
        <dbReference type="PROSITE" id="PS50160"/>
    </source>
</evidence>
<dbReference type="PROSITE" id="PS50966">
    <property type="entry name" value="ZF_SWIM"/>
    <property type="match status" value="4"/>
</dbReference>
<dbReference type="eggNOG" id="ENOG502QTYC">
    <property type="taxonomic scope" value="Eukaryota"/>
</dbReference>
<feature type="domain" description="SWIM-type" evidence="9">
    <location>
        <begin position="409"/>
        <end position="449"/>
    </location>
</feature>
<comment type="cofactor">
    <cofactor evidence="1">
        <name>a divalent metal cation</name>
        <dbReference type="ChEBI" id="CHEBI:60240"/>
    </cofactor>
</comment>
<dbReference type="RefSeq" id="XP_007387996.1">
    <property type="nucleotide sequence ID" value="XM_007387934.1"/>
</dbReference>
<evidence type="ECO:0000313" key="10">
    <source>
        <dbReference type="EMBL" id="EIN04603.1"/>
    </source>
</evidence>
<feature type="compositionally biased region" description="Acidic residues" evidence="7">
    <location>
        <begin position="159"/>
        <end position="170"/>
    </location>
</feature>
<dbReference type="OrthoDB" id="411785at2759"/>
<name>R7S2Z7_PUNST</name>
<dbReference type="Gene3D" id="2.40.50.140">
    <property type="entry name" value="Nucleic acid-binding proteins"/>
    <property type="match status" value="1"/>
</dbReference>
<feature type="compositionally biased region" description="Low complexity" evidence="7">
    <location>
        <begin position="306"/>
        <end position="324"/>
    </location>
</feature>
<sequence>MAQDELAEIAGVKPLRVLADGEEVEAKSQSSKSVYKVKRTADHYHCTCPAWRNQKGVTVDARTCKHLRAILGDAYEDARIAAKGGAATGAAKAKGGAKRKKAADEEVEADGGEEDEKPALRSSKRVKTASGSNPPSKAKPPSKPKPASRAKRTLKVEEPDADGDEEDPMEVDGPQAEGDEKAVAADELSEDEMACIDGVRPAVYLKDGEEKEVQSQSKGKGKAAGGTVYKIKRTWDHYYCSCPAWRNQKGVVTEARTCKHLRATLGDAYEDARIARKQAQGAPGVTGAPDASKAGSKPALKRGKLASTSKAKPESAASKPASSTRATRGSQRETIEEEEAEDAEGEVKEEEGASDHGGDAEGERAAADDADELAVVGGVRPAVYLKDGEEKEVQSQSKGKGKAASGTVYKIKRTWDHYYCSCPAWRNQKGVVTEARTCKHLRATLGDAYEDARIARKQAQGAPGVTGAPDASKVTSKPASKSGKPASLSKTKPQSVASSSRATRESNREAIQEEEAEDAEDEIKEEDEVDEVEEVEEDEKPNDSPGLADELACINGVRPKVYMKDGDEREEKSMTSSSVYKIKRTWDHYYCTCPAWRNQGGMPVNARSCKHLRAVLGDEYEDARLTLKNPHGFKPASKGKGKAKPRSKKTKGDGGEDEDEDEDADADDNAGTRRVPELLLANKWDLEKGPDPTGWWMSEKLDGVRTYYDGVANKMYSRLGNAFTPPDWFLDKLPKDITLDGELFGGRGEFQNTVSIVKTVNSPHWQGISFQIFDVPSMGEEPFEDRLAFLERTFGENGEKRQAQIEVVKHERAESREHVMSKLEEVERLGGEGLMLRKPGSLYEGRRSSTLLKIKSFYDAEARVVGYVPGKGKYKGMTGALQCVMASGKKFAVGTGMSDKLRQNPPKVGTIVVYRFQELTRDSVPRFPSYVGEAVDKTEPKDAEVPEHRKVVTGGDDA</sequence>
<feature type="compositionally biased region" description="Basic and acidic residues" evidence="7">
    <location>
        <begin position="935"/>
        <end position="950"/>
    </location>
</feature>
<keyword evidence="11" id="KW-1185">Reference proteome</keyword>
<dbReference type="GO" id="GO:0006281">
    <property type="term" value="P:DNA repair"/>
    <property type="evidence" value="ECO:0007669"/>
    <property type="project" value="UniProtKB-KW"/>
</dbReference>
<dbReference type="EMBL" id="JH687553">
    <property type="protein sequence ID" value="EIN04603.1"/>
    <property type="molecule type" value="Genomic_DNA"/>
</dbReference>
<dbReference type="PROSITE" id="PS00333">
    <property type="entry name" value="DNA_LIGASE_A2"/>
    <property type="match status" value="1"/>
</dbReference>
<feature type="compositionally biased region" description="Basic residues" evidence="7">
    <location>
        <begin position="637"/>
        <end position="649"/>
    </location>
</feature>
<feature type="region of interest" description="Disordered" evidence="7">
    <location>
        <begin position="85"/>
        <end position="183"/>
    </location>
</feature>
<dbReference type="InterPro" id="IPR029319">
    <property type="entry name" value="DNA_ligase_OB"/>
</dbReference>
<feature type="region of interest" description="Disordered" evidence="7">
    <location>
        <begin position="935"/>
        <end position="958"/>
    </location>
</feature>
<feature type="compositionally biased region" description="Low complexity" evidence="7">
    <location>
        <begin position="476"/>
        <end position="490"/>
    </location>
</feature>